<organism evidence="1">
    <name type="scientific">viral metagenome</name>
    <dbReference type="NCBI Taxonomy" id="1070528"/>
    <lineage>
        <taxon>unclassified sequences</taxon>
        <taxon>metagenomes</taxon>
        <taxon>organismal metagenomes</taxon>
    </lineage>
</organism>
<dbReference type="AlphaFoldDB" id="A0A6C0JD20"/>
<dbReference type="EMBL" id="MN740374">
    <property type="protein sequence ID" value="QHU03293.1"/>
    <property type="molecule type" value="Genomic_DNA"/>
</dbReference>
<protein>
    <submittedName>
        <fullName evidence="1">Uncharacterized protein</fullName>
    </submittedName>
</protein>
<sequence>MELKYSLDNTDYVSHSLTKITKKCKKLYDNILDNFTYEKKKIKYLKSYNLRPFINEDITHEDILYLLVQNGITKYNNLISRFTPISIIEDILNNYNTLKTYIFTYKTNKVIFNIYLKDEYNHNMVDIITKATKVFLFVEYFNIKDKNINIHFCPTQAEKYLENTEYIGINSVNSGFTTFMGEGVISIFRNEESDKVLVHELVHLLELDFALNDNTFINNMIIRDFNINKDSQFINFFEAYTDSIGIIFNSIFNCVLTNSNINDYFKKELDYMEDTILIILEYFNIENIKELFNKKGKILIQKTSVLSYYILKFGILLNVEYFLENFLNIDRWERDKILDLYTLSITTLKNYNLNYNSVNKSSMKMSYNELIYK</sequence>
<accession>A0A6C0JD20</accession>
<evidence type="ECO:0000313" key="1">
    <source>
        <dbReference type="EMBL" id="QHU03293.1"/>
    </source>
</evidence>
<proteinExistence type="predicted"/>
<reference evidence="1" key="1">
    <citation type="journal article" date="2020" name="Nature">
        <title>Giant virus diversity and host interactions through global metagenomics.</title>
        <authorList>
            <person name="Schulz F."/>
            <person name="Roux S."/>
            <person name="Paez-Espino D."/>
            <person name="Jungbluth S."/>
            <person name="Walsh D.A."/>
            <person name="Denef V.J."/>
            <person name="McMahon K.D."/>
            <person name="Konstantinidis K.T."/>
            <person name="Eloe-Fadrosh E.A."/>
            <person name="Kyrpides N.C."/>
            <person name="Woyke T."/>
        </authorList>
    </citation>
    <scope>NUCLEOTIDE SEQUENCE</scope>
    <source>
        <strain evidence="1">GVMAG-M-3300026093-6</strain>
    </source>
</reference>
<name>A0A6C0JD20_9ZZZZ</name>